<keyword evidence="8" id="KW-1185">Reference proteome</keyword>
<comment type="caution">
    <text evidence="7">The sequence shown here is derived from an EMBL/GenBank/DDBJ whole genome shotgun (WGS) entry which is preliminary data.</text>
</comment>
<dbReference type="PANTHER" id="PTHR12001:SF85">
    <property type="entry name" value="SHORT CHAIN ISOPRENYL DIPHOSPHATE SYNTHASE"/>
    <property type="match status" value="1"/>
</dbReference>
<keyword evidence="3 6" id="KW-0808">Transferase</keyword>
<evidence type="ECO:0000313" key="8">
    <source>
        <dbReference type="Proteomes" id="UP000613840"/>
    </source>
</evidence>
<proteinExistence type="inferred from homology"/>
<dbReference type="SUPFAM" id="SSF48576">
    <property type="entry name" value="Terpenoid synthases"/>
    <property type="match status" value="1"/>
</dbReference>
<evidence type="ECO:0000256" key="1">
    <source>
        <dbReference type="ARBA" id="ARBA00001946"/>
    </source>
</evidence>
<comment type="cofactor">
    <cofactor evidence="1">
        <name>Mg(2+)</name>
        <dbReference type="ChEBI" id="CHEBI:18420"/>
    </cofactor>
</comment>
<dbReference type="Gene3D" id="1.10.600.10">
    <property type="entry name" value="Farnesyl Diphosphate Synthase"/>
    <property type="match status" value="1"/>
</dbReference>
<dbReference type="EMBL" id="BMMZ01000011">
    <property type="protein sequence ID" value="GGL75908.1"/>
    <property type="molecule type" value="Genomic_DNA"/>
</dbReference>
<comment type="similarity">
    <text evidence="2 6">Belongs to the FPP/GGPP synthase family.</text>
</comment>
<dbReference type="SFLD" id="SFLDS00005">
    <property type="entry name" value="Isoprenoid_Synthase_Type_I"/>
    <property type="match status" value="1"/>
</dbReference>
<evidence type="ECO:0000256" key="3">
    <source>
        <dbReference type="ARBA" id="ARBA00022679"/>
    </source>
</evidence>
<evidence type="ECO:0000256" key="5">
    <source>
        <dbReference type="ARBA" id="ARBA00022842"/>
    </source>
</evidence>
<reference evidence="7" key="1">
    <citation type="journal article" date="2014" name="Int. J. Syst. Evol. Microbiol.">
        <title>Complete genome sequence of Corynebacterium casei LMG S-19264T (=DSM 44701T), isolated from a smear-ripened cheese.</title>
        <authorList>
            <consortium name="US DOE Joint Genome Institute (JGI-PGF)"/>
            <person name="Walter F."/>
            <person name="Albersmeier A."/>
            <person name="Kalinowski J."/>
            <person name="Ruckert C."/>
        </authorList>
    </citation>
    <scope>NUCLEOTIDE SEQUENCE</scope>
    <source>
        <strain evidence="7">CGMCC 4.7306</strain>
    </source>
</reference>
<evidence type="ECO:0000256" key="4">
    <source>
        <dbReference type="ARBA" id="ARBA00022723"/>
    </source>
</evidence>
<dbReference type="Pfam" id="PF00348">
    <property type="entry name" value="polyprenyl_synt"/>
    <property type="match status" value="1"/>
</dbReference>
<dbReference type="GO" id="GO:0008299">
    <property type="term" value="P:isoprenoid biosynthetic process"/>
    <property type="evidence" value="ECO:0007669"/>
    <property type="project" value="InterPro"/>
</dbReference>
<gene>
    <name evidence="7" type="ORF">GCM10011575_37640</name>
</gene>
<dbReference type="InterPro" id="IPR033749">
    <property type="entry name" value="Polyprenyl_synt_CS"/>
</dbReference>
<name>A0A917SFL3_9ACTN</name>
<sequence>MTFPPDPSTPLSPQFTDAVGESISDFLDRQSAILTRMGAETEPLLRIARSLAAGGKRLRPAFCYWGYVAAAGDPDVDLRGRLVRAAASLDLLHASALVHDDVMDASDLRRGRPAAHRQFEQLHADLGFLGDPVAFGRSGAILLGDLLLIWSMQMLHESGLGMQVLGRALPVVEEMRTEVTAGQFLDVVSQARDRFSYLPTDSGSDQSADDQRRLERALDEASRVVEYKSARYTVRRPLQFGAALGGADDQLQQGLGAFGSPIGRAFQYRDDLLGVFGDSQLTGKPTGDDLREGKRTVLVAQAIAGADPVGRKLLETQVGNPDLDADGIAELQQVIIASGAREAVEKMIDHDHQVALQALDASPVTDAGRTALTALAAAAVRREF</sequence>
<dbReference type="Proteomes" id="UP000613840">
    <property type="component" value="Unassembled WGS sequence"/>
</dbReference>
<accession>A0A917SFL3</accession>
<evidence type="ECO:0000313" key="7">
    <source>
        <dbReference type="EMBL" id="GGL75908.1"/>
    </source>
</evidence>
<evidence type="ECO:0000256" key="6">
    <source>
        <dbReference type="RuleBase" id="RU004466"/>
    </source>
</evidence>
<dbReference type="InterPro" id="IPR008949">
    <property type="entry name" value="Isoprenoid_synthase_dom_sf"/>
</dbReference>
<dbReference type="InterPro" id="IPR000092">
    <property type="entry name" value="Polyprenyl_synt"/>
</dbReference>
<dbReference type="CDD" id="cd00685">
    <property type="entry name" value="Trans_IPPS_HT"/>
    <property type="match status" value="1"/>
</dbReference>
<dbReference type="PANTHER" id="PTHR12001">
    <property type="entry name" value="GERANYLGERANYL PYROPHOSPHATE SYNTHASE"/>
    <property type="match status" value="1"/>
</dbReference>
<reference evidence="7" key="2">
    <citation type="submission" date="2020-09" db="EMBL/GenBank/DDBJ databases">
        <authorList>
            <person name="Sun Q."/>
            <person name="Zhou Y."/>
        </authorList>
    </citation>
    <scope>NUCLEOTIDE SEQUENCE</scope>
    <source>
        <strain evidence="7">CGMCC 4.7306</strain>
    </source>
</reference>
<keyword evidence="5" id="KW-0460">Magnesium</keyword>
<dbReference type="AlphaFoldDB" id="A0A917SFL3"/>
<protein>
    <submittedName>
        <fullName evidence="7">Geranylgeranyl pyrophosphate synthase</fullName>
    </submittedName>
</protein>
<evidence type="ECO:0000256" key="2">
    <source>
        <dbReference type="ARBA" id="ARBA00006706"/>
    </source>
</evidence>
<dbReference type="PROSITE" id="PS00723">
    <property type="entry name" value="POLYPRENYL_SYNTHASE_1"/>
    <property type="match status" value="1"/>
</dbReference>
<dbReference type="RefSeq" id="WP_188896934.1">
    <property type="nucleotide sequence ID" value="NZ_BMMZ01000011.1"/>
</dbReference>
<dbReference type="GO" id="GO:0004659">
    <property type="term" value="F:prenyltransferase activity"/>
    <property type="evidence" value="ECO:0007669"/>
    <property type="project" value="InterPro"/>
</dbReference>
<organism evidence="7 8">
    <name type="scientific">Microlunatus endophyticus</name>
    <dbReference type="NCBI Taxonomy" id="1716077"/>
    <lineage>
        <taxon>Bacteria</taxon>
        <taxon>Bacillati</taxon>
        <taxon>Actinomycetota</taxon>
        <taxon>Actinomycetes</taxon>
        <taxon>Propionibacteriales</taxon>
        <taxon>Propionibacteriaceae</taxon>
        <taxon>Microlunatus</taxon>
    </lineage>
</organism>
<dbReference type="GO" id="GO:0046872">
    <property type="term" value="F:metal ion binding"/>
    <property type="evidence" value="ECO:0007669"/>
    <property type="project" value="UniProtKB-KW"/>
</dbReference>
<keyword evidence="4" id="KW-0479">Metal-binding</keyword>